<keyword evidence="2" id="KW-1185">Reference proteome</keyword>
<reference evidence="1 2" key="1">
    <citation type="submission" date="2014-04" db="EMBL/GenBank/DDBJ databases">
        <title>Evolutionary Origins and Diversification of the Mycorrhizal Mutualists.</title>
        <authorList>
            <consortium name="DOE Joint Genome Institute"/>
            <consortium name="Mycorrhizal Genomics Consortium"/>
            <person name="Kohler A."/>
            <person name="Kuo A."/>
            <person name="Nagy L.G."/>
            <person name="Floudas D."/>
            <person name="Copeland A."/>
            <person name="Barry K.W."/>
            <person name="Cichocki N."/>
            <person name="Veneault-Fourrey C."/>
            <person name="LaButti K."/>
            <person name="Lindquist E.A."/>
            <person name="Lipzen A."/>
            <person name="Lundell T."/>
            <person name="Morin E."/>
            <person name="Murat C."/>
            <person name="Riley R."/>
            <person name="Ohm R."/>
            <person name="Sun H."/>
            <person name="Tunlid A."/>
            <person name="Henrissat B."/>
            <person name="Grigoriev I.V."/>
            <person name="Hibbett D.S."/>
            <person name="Martin F."/>
        </authorList>
    </citation>
    <scope>NUCLEOTIDE SEQUENCE [LARGE SCALE GENOMIC DNA]</scope>
    <source>
        <strain evidence="1 2">FD-317 M1</strain>
    </source>
</reference>
<proteinExistence type="predicted"/>
<dbReference type="HOGENOM" id="CLU_028894_2_0_1"/>
<dbReference type="AlphaFoldDB" id="A0A0D0BZ14"/>
<evidence type="ECO:0000313" key="2">
    <source>
        <dbReference type="Proteomes" id="UP000053593"/>
    </source>
</evidence>
<evidence type="ECO:0000313" key="1">
    <source>
        <dbReference type="EMBL" id="KIK61086.1"/>
    </source>
</evidence>
<dbReference type="EMBL" id="KN834772">
    <property type="protein sequence ID" value="KIK61086.1"/>
    <property type="molecule type" value="Genomic_DNA"/>
</dbReference>
<dbReference type="OrthoDB" id="2915292at2759"/>
<sequence>MPVTESPSSSPRSPPNVLSAFRTQLPLEIWFLIVQFIPRHLLQNLMSVNRAFLYAVMAERYKEVSFYQMGEQMMSMVQRLQVPLVRDCVRVLRLRPYFIQELIPGPALAGDACGHDSSLSYSHTQTTEVPDVLSSIRRTLVSLPGLIEYHLVWFELPFLGDIPIDILRAPMIGSGGRHLRKVFLMASLDKLDGLLCAGSSSLVLELPQLEELIISVKRDGGSRAQNLCDTFTNGSGTGDSTRFSSLSSFLIHHRTSLRRFSFSSSHALDCSLLFQSLWGYSFPLLNELFLSIPTPTPHLGDPSSLACWMTIRHLPSLKTLSLKPHFVDDGAAWEESFQKWVKGFVRARQSHLDAGNDSTIQSLKISTGFHSASIYRLVRHFSRGLTSLDLTGRHMTFLEVANLLESLTLEGHGSRRAAYLHTFCLGPVTLSPELVDMLAEKLPHLRELVLHIQNAVPSRNTTSVYSLPAHDGSGTSSRKMRRIQSPAQVKEFFEVMERRTYPEWKEMKRVEVWKFNAKLQYQPKFVELLEGCIPGLAKKKDEVVEA</sequence>
<dbReference type="Gene3D" id="3.80.10.10">
    <property type="entry name" value="Ribonuclease Inhibitor"/>
    <property type="match status" value="1"/>
</dbReference>
<gene>
    <name evidence="1" type="ORF">GYMLUDRAFT_73504</name>
</gene>
<organism evidence="1 2">
    <name type="scientific">Collybiopsis luxurians FD-317 M1</name>
    <dbReference type="NCBI Taxonomy" id="944289"/>
    <lineage>
        <taxon>Eukaryota</taxon>
        <taxon>Fungi</taxon>
        <taxon>Dikarya</taxon>
        <taxon>Basidiomycota</taxon>
        <taxon>Agaricomycotina</taxon>
        <taxon>Agaricomycetes</taxon>
        <taxon>Agaricomycetidae</taxon>
        <taxon>Agaricales</taxon>
        <taxon>Marasmiineae</taxon>
        <taxon>Omphalotaceae</taxon>
        <taxon>Collybiopsis</taxon>
        <taxon>Collybiopsis luxurians</taxon>
    </lineage>
</organism>
<dbReference type="Proteomes" id="UP000053593">
    <property type="component" value="Unassembled WGS sequence"/>
</dbReference>
<dbReference type="InterPro" id="IPR032675">
    <property type="entry name" value="LRR_dom_sf"/>
</dbReference>
<evidence type="ECO:0008006" key="3">
    <source>
        <dbReference type="Google" id="ProtNLM"/>
    </source>
</evidence>
<accession>A0A0D0BZ14</accession>
<name>A0A0D0BZ14_9AGAR</name>
<protein>
    <recommendedName>
        <fullName evidence="3">F-box domain-containing protein</fullName>
    </recommendedName>
</protein>